<dbReference type="RefSeq" id="WP_106713059.1">
    <property type="nucleotide sequence ID" value="NZ_PGGO01000018.1"/>
</dbReference>
<dbReference type="PIRSF" id="PIRSF000337">
    <property type="entry name" value="NTA_MOA"/>
    <property type="match status" value="1"/>
</dbReference>
<accession>A0A2P7BEM9</accession>
<comment type="caution">
    <text evidence="8">The sequence shown here is derived from an EMBL/GenBank/DDBJ whole genome shotgun (WGS) entry which is preliminary data.</text>
</comment>
<dbReference type="GO" id="GO:0004497">
    <property type="term" value="F:monooxygenase activity"/>
    <property type="evidence" value="ECO:0007669"/>
    <property type="project" value="UniProtKB-KW"/>
</dbReference>
<feature type="domain" description="Luciferase-like" evidence="7">
    <location>
        <begin position="17"/>
        <end position="262"/>
    </location>
</feature>
<dbReference type="SUPFAM" id="SSF51679">
    <property type="entry name" value="Bacterial luciferase-like"/>
    <property type="match status" value="1"/>
</dbReference>
<keyword evidence="3" id="KW-0560">Oxidoreductase</keyword>
<evidence type="ECO:0000256" key="5">
    <source>
        <dbReference type="ARBA" id="ARBA00033748"/>
    </source>
</evidence>
<dbReference type="OrthoDB" id="9779442at2"/>
<protein>
    <submittedName>
        <fullName evidence="8">Methylene-tetrahydromethanopterin reductase</fullName>
    </submittedName>
</protein>
<evidence type="ECO:0000313" key="8">
    <source>
        <dbReference type="EMBL" id="PSH64923.1"/>
    </source>
</evidence>
<evidence type="ECO:0000256" key="1">
    <source>
        <dbReference type="ARBA" id="ARBA00022630"/>
    </source>
</evidence>
<feature type="binding site" evidence="6">
    <location>
        <position position="50"/>
    </location>
    <ligand>
        <name>FMN</name>
        <dbReference type="ChEBI" id="CHEBI:58210"/>
    </ligand>
</feature>
<name>A0A2P7BEM9_9HYPH</name>
<gene>
    <name evidence="8" type="ORF">CU102_21055</name>
</gene>
<dbReference type="InterPro" id="IPR051260">
    <property type="entry name" value="Diverse_substr_monoxygenases"/>
</dbReference>
<dbReference type="Gene3D" id="3.20.20.30">
    <property type="entry name" value="Luciferase-like domain"/>
    <property type="match status" value="1"/>
</dbReference>
<keyword evidence="9" id="KW-1185">Reference proteome</keyword>
<sequence>MHIGLSITPFGHHPGARRTGRSAEAIDFTHLAAQVAKAQAGRLDFVLLADRFGVRPVDDLSPEAVPFEPTTLAAALATVARQIGMIATAATNQHEPYNLARRFASLDTISKGRTGWNLVASSESSQRDTEYVNVVTGLWDSWEGDAFIYDKTAGRFFVPEKMHVLNHKGEHFTVRGPLNVNRSPQGKPVISHRLTPHTLDIAAKFAEVIFIAPRSLDEARALVTDFMQRLARHGRERRGVRILADVIPYVGNTKSDAEQLRRELDSLVPDEERSMGFALFGTPGEIADSLQQWAMTGNVDGFRIQPPLVPESLDAFVDLVIPELIARRVFRSFYDGQTLRDHLGLRAPEHPAGRAAGPSR</sequence>
<dbReference type="Proteomes" id="UP000241444">
    <property type="component" value="Unassembled WGS sequence"/>
</dbReference>
<dbReference type="PANTHER" id="PTHR30011:SF16">
    <property type="entry name" value="C2H2 FINGER DOMAIN TRANSCRIPTION FACTOR (EUROFUNG)-RELATED"/>
    <property type="match status" value="1"/>
</dbReference>
<keyword evidence="1 6" id="KW-0285">Flavoprotein</keyword>
<dbReference type="InterPro" id="IPR036661">
    <property type="entry name" value="Luciferase-like_sf"/>
</dbReference>
<feature type="binding site" evidence="6">
    <location>
        <position position="88"/>
    </location>
    <ligand>
        <name>FMN</name>
        <dbReference type="ChEBI" id="CHEBI:58210"/>
    </ligand>
</feature>
<dbReference type="EMBL" id="PGGO01000018">
    <property type="protein sequence ID" value="PSH64923.1"/>
    <property type="molecule type" value="Genomic_DNA"/>
</dbReference>
<reference evidence="9" key="1">
    <citation type="submission" date="2017-11" db="EMBL/GenBank/DDBJ databases">
        <authorList>
            <person name="Kuznetsova I."/>
            <person name="Sazanova A."/>
            <person name="Chirak E."/>
            <person name="Safronova V."/>
            <person name="Willems A."/>
        </authorList>
    </citation>
    <scope>NUCLEOTIDE SEQUENCE [LARGE SCALE GENOMIC DNA]</scope>
    <source>
        <strain evidence="9">STM 196</strain>
    </source>
</reference>
<evidence type="ECO:0000256" key="6">
    <source>
        <dbReference type="PIRSR" id="PIRSR000337-1"/>
    </source>
</evidence>
<keyword evidence="4" id="KW-0503">Monooxygenase</keyword>
<comment type="similarity">
    <text evidence="5">Belongs to the NtaA/SnaA/DszA monooxygenase family.</text>
</comment>
<evidence type="ECO:0000256" key="3">
    <source>
        <dbReference type="ARBA" id="ARBA00023002"/>
    </source>
</evidence>
<organism evidence="8 9">
    <name type="scientific">Phyllobacterium brassicacearum</name>
    <dbReference type="NCBI Taxonomy" id="314235"/>
    <lineage>
        <taxon>Bacteria</taxon>
        <taxon>Pseudomonadati</taxon>
        <taxon>Pseudomonadota</taxon>
        <taxon>Alphaproteobacteria</taxon>
        <taxon>Hyphomicrobiales</taxon>
        <taxon>Phyllobacteriaceae</taxon>
        <taxon>Phyllobacterium</taxon>
    </lineage>
</organism>
<dbReference type="AlphaFoldDB" id="A0A2P7BEM9"/>
<dbReference type="Pfam" id="PF00296">
    <property type="entry name" value="Bac_luciferase"/>
    <property type="match status" value="1"/>
</dbReference>
<dbReference type="InterPro" id="IPR016215">
    <property type="entry name" value="NTA_MOA"/>
</dbReference>
<evidence type="ECO:0000256" key="4">
    <source>
        <dbReference type="ARBA" id="ARBA00023033"/>
    </source>
</evidence>
<dbReference type="PANTHER" id="PTHR30011">
    <property type="entry name" value="ALKANESULFONATE MONOOXYGENASE-RELATED"/>
    <property type="match status" value="1"/>
</dbReference>
<evidence type="ECO:0000256" key="2">
    <source>
        <dbReference type="ARBA" id="ARBA00022643"/>
    </source>
</evidence>
<dbReference type="GO" id="GO:0016705">
    <property type="term" value="F:oxidoreductase activity, acting on paired donors, with incorporation or reduction of molecular oxygen"/>
    <property type="evidence" value="ECO:0007669"/>
    <property type="project" value="InterPro"/>
</dbReference>
<keyword evidence="2 6" id="KW-0288">FMN</keyword>
<evidence type="ECO:0000313" key="9">
    <source>
        <dbReference type="Proteomes" id="UP000241444"/>
    </source>
</evidence>
<evidence type="ECO:0000259" key="7">
    <source>
        <dbReference type="Pfam" id="PF00296"/>
    </source>
</evidence>
<dbReference type="InterPro" id="IPR011251">
    <property type="entry name" value="Luciferase-like_dom"/>
</dbReference>
<proteinExistence type="inferred from homology"/>